<protein>
    <submittedName>
        <fullName evidence="3">Cytosine deaminase</fullName>
    </submittedName>
</protein>
<dbReference type="GO" id="GO:0016810">
    <property type="term" value="F:hydrolase activity, acting on carbon-nitrogen (but not peptide) bonds"/>
    <property type="evidence" value="ECO:0007669"/>
    <property type="project" value="InterPro"/>
</dbReference>
<dbReference type="InterPro" id="IPR011059">
    <property type="entry name" value="Metal-dep_hydrolase_composite"/>
</dbReference>
<organism evidence="3 4">
    <name type="scientific">Virgisporangium aliadipatigenens</name>
    <dbReference type="NCBI Taxonomy" id="741659"/>
    <lineage>
        <taxon>Bacteria</taxon>
        <taxon>Bacillati</taxon>
        <taxon>Actinomycetota</taxon>
        <taxon>Actinomycetes</taxon>
        <taxon>Micromonosporales</taxon>
        <taxon>Micromonosporaceae</taxon>
        <taxon>Virgisporangium</taxon>
    </lineage>
</organism>
<accession>A0A8J3YT71</accession>
<dbReference type="SUPFAM" id="SSF51556">
    <property type="entry name" value="Metallo-dependent hydrolases"/>
    <property type="match status" value="1"/>
</dbReference>
<evidence type="ECO:0000256" key="1">
    <source>
        <dbReference type="ARBA" id="ARBA00022801"/>
    </source>
</evidence>
<evidence type="ECO:0000313" key="3">
    <source>
        <dbReference type="EMBL" id="GIJ51239.1"/>
    </source>
</evidence>
<evidence type="ECO:0000313" key="4">
    <source>
        <dbReference type="Proteomes" id="UP000619260"/>
    </source>
</evidence>
<dbReference type="InterPro" id="IPR006680">
    <property type="entry name" value="Amidohydro-rel"/>
</dbReference>
<dbReference type="PANTHER" id="PTHR43794">
    <property type="entry name" value="AMINOHYDROLASE SSNA-RELATED"/>
    <property type="match status" value="1"/>
</dbReference>
<comment type="caution">
    <text evidence="3">The sequence shown here is derived from an EMBL/GenBank/DDBJ whole genome shotgun (WGS) entry which is preliminary data.</text>
</comment>
<dbReference type="InterPro" id="IPR032466">
    <property type="entry name" value="Metal_Hydrolase"/>
</dbReference>
<feature type="domain" description="Amidohydrolase-related" evidence="2">
    <location>
        <begin position="70"/>
        <end position="176"/>
    </location>
</feature>
<reference evidence="3" key="1">
    <citation type="submission" date="2021-01" db="EMBL/GenBank/DDBJ databases">
        <title>Whole genome shotgun sequence of Virgisporangium aliadipatigenens NBRC 105644.</title>
        <authorList>
            <person name="Komaki H."/>
            <person name="Tamura T."/>
        </authorList>
    </citation>
    <scope>NUCLEOTIDE SEQUENCE</scope>
    <source>
        <strain evidence="3">NBRC 105644</strain>
    </source>
</reference>
<dbReference type="EMBL" id="BOPF01000045">
    <property type="protein sequence ID" value="GIJ51239.1"/>
    <property type="molecule type" value="Genomic_DNA"/>
</dbReference>
<dbReference type="RefSeq" id="WP_203904649.1">
    <property type="nucleotide sequence ID" value="NZ_BOPF01000045.1"/>
</dbReference>
<dbReference type="Pfam" id="PF01979">
    <property type="entry name" value="Amidohydro_1"/>
    <property type="match status" value="2"/>
</dbReference>
<gene>
    <name evidence="3" type="primary">mtaD_2</name>
    <name evidence="3" type="ORF">Val02_81250</name>
</gene>
<keyword evidence="4" id="KW-1185">Reference proteome</keyword>
<dbReference type="SUPFAM" id="SSF51338">
    <property type="entry name" value="Composite domain of metallo-dependent hydrolases"/>
    <property type="match status" value="1"/>
</dbReference>
<proteinExistence type="predicted"/>
<dbReference type="AlphaFoldDB" id="A0A8J3YT71"/>
<keyword evidence="1" id="KW-0378">Hydrolase</keyword>
<dbReference type="PANTHER" id="PTHR43794:SF11">
    <property type="entry name" value="AMIDOHYDROLASE-RELATED DOMAIN-CONTAINING PROTEIN"/>
    <property type="match status" value="1"/>
</dbReference>
<name>A0A8J3YT71_9ACTN</name>
<dbReference type="Proteomes" id="UP000619260">
    <property type="component" value="Unassembled WGS sequence"/>
</dbReference>
<dbReference type="Gene3D" id="3.20.20.140">
    <property type="entry name" value="Metal-dependent hydrolases"/>
    <property type="match status" value="1"/>
</dbReference>
<sequence>MKIFDRNGPAQWTPGRTVAFKGASVITMDAGAGDFVGDVVVTGSMIAAVGPDAAATLPADALIIDAGGTVITPGLVDGHLHAWEGALRGVSPDSEIMGYLNLTHTVLAPLLTPEDVAIGEKVTAVRALEQGVTTIVDNNHNVRSLEHAQAAVEALRETGLRAVLAAGVGMGQPDGHLHKAVLELRDRYAGDPRIDVRLMELMPSEAGLRFAAENGIGLVAETIAGMGDLDAALTPELLNPLVTLNHVLGLSDVHWQAIAASGAAVALAPRSDPHYGLAVANPVLTANRFAVQEAISTDNEFEYGSDILGEMRTLLGVQRGQAYVAAQAGSADAPRPYGVRDALRAATVGGARAAGLSGRIGVLAPGARADLTVFSLERLRPIASHLGAVVSYAESQDVTAVVVDGVPRKWAGEVLGVDRRELVRQAEESRDRLLKRAGVEAEALRFTGALELPGAR</sequence>
<dbReference type="Gene3D" id="2.30.40.10">
    <property type="entry name" value="Urease, subunit C, domain 1"/>
    <property type="match status" value="1"/>
</dbReference>
<evidence type="ECO:0000259" key="2">
    <source>
        <dbReference type="Pfam" id="PF01979"/>
    </source>
</evidence>
<feature type="domain" description="Amidohydrolase-related" evidence="2">
    <location>
        <begin position="258"/>
        <end position="406"/>
    </location>
</feature>
<dbReference type="InterPro" id="IPR050287">
    <property type="entry name" value="MTA/SAH_deaminase"/>
</dbReference>